<evidence type="ECO:0000256" key="1">
    <source>
        <dbReference type="ARBA" id="ARBA00022801"/>
    </source>
</evidence>
<evidence type="ECO:0000313" key="4">
    <source>
        <dbReference type="EMBL" id="MBM9467382.1"/>
    </source>
</evidence>
<dbReference type="InterPro" id="IPR029058">
    <property type="entry name" value="AB_hydrolase_fold"/>
</dbReference>
<dbReference type="Gene3D" id="3.40.50.1820">
    <property type="entry name" value="alpha/beta hydrolase"/>
    <property type="match status" value="1"/>
</dbReference>
<dbReference type="InterPro" id="IPR011042">
    <property type="entry name" value="6-blade_b-propeller_TolB-like"/>
</dbReference>
<organism evidence="4 5">
    <name type="scientific">Nakamurella leprariae</name>
    <dbReference type="NCBI Taxonomy" id="2803911"/>
    <lineage>
        <taxon>Bacteria</taxon>
        <taxon>Bacillati</taxon>
        <taxon>Actinomycetota</taxon>
        <taxon>Actinomycetes</taxon>
        <taxon>Nakamurellales</taxon>
        <taxon>Nakamurellaceae</taxon>
        <taxon>Nakamurella</taxon>
    </lineage>
</organism>
<dbReference type="Proteomes" id="UP000663792">
    <property type="component" value="Unassembled WGS sequence"/>
</dbReference>
<dbReference type="GO" id="GO:0006508">
    <property type="term" value="P:proteolysis"/>
    <property type="evidence" value="ECO:0007669"/>
    <property type="project" value="InterPro"/>
</dbReference>
<evidence type="ECO:0000259" key="3">
    <source>
        <dbReference type="Pfam" id="PF00326"/>
    </source>
</evidence>
<dbReference type="PANTHER" id="PTHR42776:SF27">
    <property type="entry name" value="DIPEPTIDYL PEPTIDASE FAMILY MEMBER 6"/>
    <property type="match status" value="1"/>
</dbReference>
<feature type="domain" description="Peptidase S9 prolyl oligopeptidase catalytic" evidence="3">
    <location>
        <begin position="407"/>
        <end position="613"/>
    </location>
</feature>
<dbReference type="RefSeq" id="WP_205260456.1">
    <property type="nucleotide sequence ID" value="NZ_JAERWK010000010.1"/>
</dbReference>
<protein>
    <submittedName>
        <fullName evidence="4">S9 family peptidase</fullName>
    </submittedName>
</protein>
<dbReference type="Gene3D" id="2.120.10.30">
    <property type="entry name" value="TolB, C-terminal domain"/>
    <property type="match status" value="1"/>
</dbReference>
<dbReference type="Pfam" id="PF00326">
    <property type="entry name" value="Peptidase_S9"/>
    <property type="match status" value="1"/>
</dbReference>
<proteinExistence type="predicted"/>
<keyword evidence="1" id="KW-0378">Hydrolase</keyword>
<feature type="region of interest" description="Disordered" evidence="2">
    <location>
        <begin position="58"/>
        <end position="80"/>
    </location>
</feature>
<keyword evidence="5" id="KW-1185">Reference proteome</keyword>
<accession>A0A939C1Q5</accession>
<dbReference type="PANTHER" id="PTHR42776">
    <property type="entry name" value="SERINE PEPTIDASE S9 FAMILY MEMBER"/>
    <property type="match status" value="1"/>
</dbReference>
<comment type="caution">
    <text evidence="4">The sequence shown here is derived from an EMBL/GenBank/DDBJ whole genome shotgun (WGS) entry which is preliminary data.</text>
</comment>
<dbReference type="GO" id="GO:0004252">
    <property type="term" value="F:serine-type endopeptidase activity"/>
    <property type="evidence" value="ECO:0007669"/>
    <property type="project" value="TreeGrafter"/>
</dbReference>
<dbReference type="SUPFAM" id="SSF69304">
    <property type="entry name" value="Tricorn protease N-terminal domain"/>
    <property type="match status" value="1"/>
</dbReference>
<dbReference type="AlphaFoldDB" id="A0A939C1Q5"/>
<evidence type="ECO:0000256" key="2">
    <source>
        <dbReference type="SAM" id="MobiDB-lite"/>
    </source>
</evidence>
<gene>
    <name evidence="4" type="ORF">JL106_08825</name>
</gene>
<sequence length="619" mass="66390">MPDLLFDDAEAEQRWRRRFAAVRVSLPDPARDAPDRAVLVSNAGGRFELACWDVRGPGTAGDVRPATDRPDGTTSGTLSADGTTLWWFDDEAGSEFGRWRVQPFGSPPGSDDEPAQLADVPPGYSAGLEVGRSVVLAGFADDDGTRVHLAGPDGGPARLVYRHEADGSVGGLSADETRWVLAHSEHGDSRYPALRVYRTEGEPEVLAELDDTPGRGLTPLEFSPVPGDQRLLVGHERRGRDELLLWDTDTGAVTELAVDLPGDLDAGFSRDGTALIVLHTHAGRTGLFRYVLDGGELAELPVSPGVVSSALGRPDGAIWYRWSDAGTAAQVRTLGPDGRDGVLVSVGPPAPPSRPAVDHWVDGPGGRIHALLGLPEPAPESTESTDSTPPAVFLVHGGPAAADEDSYDAERAVWLDAGFAVVQVNYRGSTGYGSRWRDALTERVGHVELADIAAVHDHLVGTGVIDADRCVLAGASWGGFLTLLGLGTQPERWAVGIAGVPVADYLAAYQDEMEPLRAYDRALFGGSPQEVPEKYRDSSPLTWIDRVTAPVLVLAGEHDPRCPIRQIDSYLDALADRGRRYAQYRYEAGHGSLVVDERLRQVRCEIAFARAELDRSAGR</sequence>
<evidence type="ECO:0000313" key="5">
    <source>
        <dbReference type="Proteomes" id="UP000663792"/>
    </source>
</evidence>
<dbReference type="EMBL" id="JAERWK010000010">
    <property type="protein sequence ID" value="MBM9467382.1"/>
    <property type="molecule type" value="Genomic_DNA"/>
</dbReference>
<reference evidence="4" key="1">
    <citation type="submission" date="2021-01" db="EMBL/GenBank/DDBJ databases">
        <title>YIM 132084 draft genome.</title>
        <authorList>
            <person name="An D."/>
        </authorList>
    </citation>
    <scope>NUCLEOTIDE SEQUENCE</scope>
    <source>
        <strain evidence="4">YIM 132084</strain>
    </source>
</reference>
<dbReference type="SUPFAM" id="SSF53474">
    <property type="entry name" value="alpha/beta-Hydrolases"/>
    <property type="match status" value="1"/>
</dbReference>
<name>A0A939C1Q5_9ACTN</name>
<dbReference type="InterPro" id="IPR001375">
    <property type="entry name" value="Peptidase_S9_cat"/>
</dbReference>